<name>A0A5N5PJP1_PANHP</name>
<accession>A0A5N5PJP1</accession>
<protein>
    <recommendedName>
        <fullName evidence="10">Type I cytokine receptor cytokine-binding domain-containing protein</fullName>
    </recommendedName>
</protein>
<dbReference type="PANTHER" id="PTHR23037:SF46">
    <property type="entry name" value="INTERLEUKIN 5 RECEPTOR SUBUNIT ALPHA"/>
    <property type="match status" value="1"/>
</dbReference>
<dbReference type="EMBL" id="VFJC01000005">
    <property type="protein sequence ID" value="KAB5579458.1"/>
    <property type="molecule type" value="Genomic_DNA"/>
</dbReference>
<evidence type="ECO:0000256" key="3">
    <source>
        <dbReference type="ARBA" id="ARBA00022729"/>
    </source>
</evidence>
<keyword evidence="6" id="KW-0675">Receptor</keyword>
<dbReference type="GO" id="GO:0004896">
    <property type="term" value="F:cytokine receptor activity"/>
    <property type="evidence" value="ECO:0007669"/>
    <property type="project" value="TreeGrafter"/>
</dbReference>
<evidence type="ECO:0000259" key="10">
    <source>
        <dbReference type="Pfam" id="PF09240"/>
    </source>
</evidence>
<evidence type="ECO:0000313" key="11">
    <source>
        <dbReference type="EMBL" id="KAB5579458.1"/>
    </source>
</evidence>
<keyword evidence="5 8" id="KW-0472">Membrane</keyword>
<keyword evidence="2 8" id="KW-0812">Transmembrane</keyword>
<dbReference type="GO" id="GO:0009897">
    <property type="term" value="C:external side of plasma membrane"/>
    <property type="evidence" value="ECO:0007669"/>
    <property type="project" value="TreeGrafter"/>
</dbReference>
<reference evidence="11 12" key="1">
    <citation type="submission" date="2019-06" db="EMBL/GenBank/DDBJ databases">
        <title>A chromosome-scale genome assembly of the striped catfish, Pangasianodon hypophthalmus.</title>
        <authorList>
            <person name="Wen M."/>
            <person name="Zahm M."/>
            <person name="Roques C."/>
            <person name="Cabau C."/>
            <person name="Klopp C."/>
            <person name="Donnadieu C."/>
            <person name="Jouanno E."/>
            <person name="Avarre J.-C."/>
            <person name="Campet M."/>
            <person name="Ha T.T.T."/>
            <person name="Dugue R."/>
            <person name="Lampietro C."/>
            <person name="Louis A."/>
            <person name="Herpin A."/>
            <person name="Echchiki A."/>
            <person name="Berthelot C."/>
            <person name="Parey E."/>
            <person name="Roest-Crollius H."/>
            <person name="Braasch I."/>
            <person name="Postlethwait J."/>
            <person name="Bobe J."/>
            <person name="Montfort J."/>
            <person name="Bouchez O."/>
            <person name="Begum T."/>
            <person name="Schartl M."/>
            <person name="Guiguen Y."/>
        </authorList>
    </citation>
    <scope>NUCLEOTIDE SEQUENCE [LARGE SCALE GENOMIC DNA]</scope>
    <source>
        <strain evidence="11 12">Indonesia</strain>
        <tissue evidence="11">Blood</tissue>
    </source>
</reference>
<evidence type="ECO:0000256" key="6">
    <source>
        <dbReference type="ARBA" id="ARBA00023170"/>
    </source>
</evidence>
<keyword evidence="7" id="KW-0325">Glycoprotein</keyword>
<keyword evidence="3 9" id="KW-0732">Signal</keyword>
<evidence type="ECO:0000256" key="5">
    <source>
        <dbReference type="ARBA" id="ARBA00023136"/>
    </source>
</evidence>
<evidence type="ECO:0000256" key="7">
    <source>
        <dbReference type="ARBA" id="ARBA00023180"/>
    </source>
</evidence>
<comment type="subcellular location">
    <subcellularLocation>
        <location evidence="1">Membrane</location>
        <topology evidence="1">Single-pass type I membrane protein</topology>
    </subcellularLocation>
</comment>
<evidence type="ECO:0000256" key="8">
    <source>
        <dbReference type="SAM" id="Phobius"/>
    </source>
</evidence>
<dbReference type="InterPro" id="IPR015321">
    <property type="entry name" value="TypeI_recpt_CBD"/>
</dbReference>
<evidence type="ECO:0000256" key="1">
    <source>
        <dbReference type="ARBA" id="ARBA00004479"/>
    </source>
</evidence>
<gene>
    <name evidence="11" type="ORF">PHYPO_G00195280</name>
</gene>
<evidence type="ECO:0000256" key="4">
    <source>
        <dbReference type="ARBA" id="ARBA00022989"/>
    </source>
</evidence>
<dbReference type="Gene3D" id="2.60.40.10">
    <property type="entry name" value="Immunoglobulins"/>
    <property type="match status" value="2"/>
</dbReference>
<keyword evidence="4 8" id="KW-1133">Transmembrane helix</keyword>
<dbReference type="Proteomes" id="UP000327468">
    <property type="component" value="Chromosome 4"/>
</dbReference>
<feature type="domain" description="Type I cytokine receptor cytokine-binding" evidence="10">
    <location>
        <begin position="133"/>
        <end position="214"/>
    </location>
</feature>
<feature type="signal peptide" evidence="9">
    <location>
        <begin position="1"/>
        <end position="24"/>
    </location>
</feature>
<dbReference type="PANTHER" id="PTHR23037">
    <property type="entry name" value="CYTOKINE RECEPTOR"/>
    <property type="match status" value="1"/>
</dbReference>
<sequence length="416" mass="46666">MKLLGWDGSVVLMCLSFTLVGVDSLSGSLPPPENLSLSWDPRNLSVHIHWREPAGLDTKCKVNYTLAIYYEKCPPRQNTPNIHRTSDLSFNHPFSKEDEICVGLTTNPMVCENKPASKEVYKGLSPPLALVKNFSCVYYAEKKMNCTWTIVKNTPDLQLFYREVNKNKDSLKHCLSYLTYGTMKTGCHLHDENLTTSAKVYFVINGTGDNHLINNRFMIEIRVAVKPPKPKVSITQEGERLHFQASTPNFVAPQCLKYKYMYSKCNEKSEVVETEKNSTLVEYDTACKYAVRGQVIYSSYCGGDVDIESDMSEPVYYGEDGDPNLAFKVVMIITPLIVCCCLIAAIVLFRRNKDIILPKIPEPSLFFKDMLNSTSDGLSKSLGGGKLYVPVKEVVVSGVSLEPKSILLHPNHDTCI</sequence>
<proteinExistence type="predicted"/>
<dbReference type="AlphaFoldDB" id="A0A5N5PJP1"/>
<evidence type="ECO:0000313" key="12">
    <source>
        <dbReference type="Proteomes" id="UP000327468"/>
    </source>
</evidence>
<keyword evidence="12" id="KW-1185">Reference proteome</keyword>
<evidence type="ECO:0000256" key="9">
    <source>
        <dbReference type="SAM" id="SignalP"/>
    </source>
</evidence>
<comment type="caution">
    <text evidence="11">The sequence shown here is derived from an EMBL/GenBank/DDBJ whole genome shotgun (WGS) entry which is preliminary data.</text>
</comment>
<dbReference type="InterPro" id="IPR013783">
    <property type="entry name" value="Ig-like_fold"/>
</dbReference>
<feature type="chain" id="PRO_5024379916" description="Type I cytokine receptor cytokine-binding domain-containing protein" evidence="9">
    <location>
        <begin position="25"/>
        <end position="416"/>
    </location>
</feature>
<dbReference type="OrthoDB" id="9940625at2759"/>
<dbReference type="SUPFAM" id="SSF49265">
    <property type="entry name" value="Fibronectin type III"/>
    <property type="match status" value="1"/>
</dbReference>
<organism evidence="11 12">
    <name type="scientific">Pangasianodon hypophthalmus</name>
    <name type="common">Striped catfish</name>
    <name type="synonym">Helicophagus hypophthalmus</name>
    <dbReference type="NCBI Taxonomy" id="310915"/>
    <lineage>
        <taxon>Eukaryota</taxon>
        <taxon>Metazoa</taxon>
        <taxon>Chordata</taxon>
        <taxon>Craniata</taxon>
        <taxon>Vertebrata</taxon>
        <taxon>Euteleostomi</taxon>
        <taxon>Actinopterygii</taxon>
        <taxon>Neopterygii</taxon>
        <taxon>Teleostei</taxon>
        <taxon>Ostariophysi</taxon>
        <taxon>Siluriformes</taxon>
        <taxon>Pangasiidae</taxon>
        <taxon>Pangasianodon</taxon>
    </lineage>
</organism>
<evidence type="ECO:0000256" key="2">
    <source>
        <dbReference type="ARBA" id="ARBA00022692"/>
    </source>
</evidence>
<feature type="transmembrane region" description="Helical" evidence="8">
    <location>
        <begin position="325"/>
        <end position="349"/>
    </location>
</feature>
<dbReference type="Pfam" id="PF09240">
    <property type="entry name" value="IL6Ra-bind"/>
    <property type="match status" value="1"/>
</dbReference>
<dbReference type="InterPro" id="IPR036116">
    <property type="entry name" value="FN3_sf"/>
</dbReference>